<dbReference type="GO" id="GO:0005737">
    <property type="term" value="C:cytoplasm"/>
    <property type="evidence" value="ECO:0007669"/>
    <property type="project" value="TreeGrafter"/>
</dbReference>
<evidence type="ECO:0000256" key="5">
    <source>
        <dbReference type="ARBA" id="ARBA00023002"/>
    </source>
</evidence>
<keyword evidence="6" id="KW-0627">Porphyrin biosynthesis</keyword>
<dbReference type="PANTHER" id="PTHR10755:SF0">
    <property type="entry name" value="OXYGEN-DEPENDENT COPROPORPHYRINOGEN-III OXIDASE, MITOCHONDRIAL"/>
    <property type="match status" value="1"/>
</dbReference>
<keyword evidence="9" id="KW-1185">Reference proteome</keyword>
<dbReference type="InterPro" id="IPR036406">
    <property type="entry name" value="Coprogen_oxidase_aer_sf"/>
</dbReference>
<comment type="pathway">
    <text evidence="1">Porphyrin-containing compound metabolism; protoporphyrin-IX biosynthesis; protoporphyrinogen-IX from coproporphyrinogen-III (O2 route): step 1/1.</text>
</comment>
<dbReference type="Gene3D" id="3.40.1500.10">
    <property type="entry name" value="Coproporphyrinogen III oxidase, aerobic"/>
    <property type="match status" value="2"/>
</dbReference>
<evidence type="ECO:0000256" key="4">
    <source>
        <dbReference type="ARBA" id="ARBA00012869"/>
    </source>
</evidence>
<organism evidence="8 9">
    <name type="scientific">Cyprinus carpio</name>
    <name type="common">Common carp</name>
    <dbReference type="NCBI Taxonomy" id="7962"/>
    <lineage>
        <taxon>Eukaryota</taxon>
        <taxon>Metazoa</taxon>
        <taxon>Chordata</taxon>
        <taxon>Craniata</taxon>
        <taxon>Vertebrata</taxon>
        <taxon>Euteleostomi</taxon>
        <taxon>Actinopterygii</taxon>
        <taxon>Neopterygii</taxon>
        <taxon>Teleostei</taxon>
        <taxon>Ostariophysi</taxon>
        <taxon>Cypriniformes</taxon>
        <taxon>Cyprinidae</taxon>
        <taxon>Cyprininae</taxon>
        <taxon>Cyprinus</taxon>
    </lineage>
</organism>
<dbReference type="Ensembl" id="ENSCCRT00010117302.1">
    <property type="protein sequence ID" value="ENSCCRP00010105536.1"/>
    <property type="gene ID" value="ENSCCRG00010046507.1"/>
</dbReference>
<feature type="transmembrane region" description="Helical" evidence="7">
    <location>
        <begin position="80"/>
        <end position="100"/>
    </location>
</feature>
<dbReference type="InterPro" id="IPR018375">
    <property type="entry name" value="Coprogen_oxidase_CS"/>
</dbReference>
<keyword evidence="5" id="KW-0560">Oxidoreductase</keyword>
<evidence type="ECO:0000256" key="2">
    <source>
        <dbReference type="ARBA" id="ARBA00010644"/>
    </source>
</evidence>
<dbReference type="GO" id="GO:0004109">
    <property type="term" value="F:coproporphyrinogen oxidase activity"/>
    <property type="evidence" value="ECO:0007669"/>
    <property type="project" value="UniProtKB-EC"/>
</dbReference>
<name>A0A8C1PFQ4_CYPCA</name>
<sequence>MTSVALCTINSSARSIARLCQVSRSAHGTADFHSFVARYSTLRKCAFLPGGKWSFIRAGTRQMSQSSPGRISLGRYGKGVFLAAGAAAVTGVLAAGVSHFQRAEMATKISKVEEEEGNIRERCKSFMSVPVTDIKVLEQRKDAMSTRMEMLIMETQAEFCRALEEVDGGSFRVDRWSRKEGGGGISCVMQDGKVFEKAGVNVSVVFGNLTEEAARQMRSRGKVLKGKDGTKQWWFGGGTDLTPVYIDLEDAAHFHKTLKEACDKHHPKYYPDFKKWCDNYFYVRHRGETRGIGGIFFDDLDSPNQEEVFNFVKSCAKTVVPCYLPIVNKHLNDSFTPEEKDWQQVRRGRYVEFNLVYDRGVKFGLATPGSRIESILMSLPLTARWEYMHEPTKGTKEAEMLEVLRNPKEWI</sequence>
<evidence type="ECO:0000313" key="8">
    <source>
        <dbReference type="Ensembl" id="ENSCCRP00010105536.1"/>
    </source>
</evidence>
<dbReference type="Pfam" id="PF01218">
    <property type="entry name" value="Coprogen_oxidas"/>
    <property type="match status" value="2"/>
</dbReference>
<dbReference type="PANTHER" id="PTHR10755">
    <property type="entry name" value="COPROPORPHYRINOGEN III OXIDASE, MITOCHONDRIAL"/>
    <property type="match status" value="1"/>
</dbReference>
<keyword evidence="7" id="KW-1133">Transmembrane helix</keyword>
<dbReference type="AlphaFoldDB" id="A0A8C1PFQ4"/>
<dbReference type="Proteomes" id="UP000694427">
    <property type="component" value="Unplaced"/>
</dbReference>
<keyword evidence="7" id="KW-0812">Transmembrane</keyword>
<dbReference type="PRINTS" id="PR00073">
    <property type="entry name" value="COPRGNOXDASE"/>
</dbReference>
<evidence type="ECO:0000256" key="1">
    <source>
        <dbReference type="ARBA" id="ARBA00005168"/>
    </source>
</evidence>
<reference evidence="8" key="1">
    <citation type="submission" date="2025-08" db="UniProtKB">
        <authorList>
            <consortium name="Ensembl"/>
        </authorList>
    </citation>
    <scope>IDENTIFICATION</scope>
</reference>
<dbReference type="GO" id="GO:0006782">
    <property type="term" value="P:protoporphyrinogen IX biosynthetic process"/>
    <property type="evidence" value="ECO:0007669"/>
    <property type="project" value="UniProtKB-UniPathway"/>
</dbReference>
<comment type="subunit">
    <text evidence="3">Homodimer.</text>
</comment>
<dbReference type="InterPro" id="IPR001260">
    <property type="entry name" value="Coprogen_oxidase_aer"/>
</dbReference>
<comment type="similarity">
    <text evidence="2">Belongs to the aerobic coproporphyrinogen-III oxidase family.</text>
</comment>
<dbReference type="EC" id="1.3.3.3" evidence="4"/>
<dbReference type="UniPathway" id="UPA00251">
    <property type="reaction ID" value="UER00322"/>
</dbReference>
<protein>
    <recommendedName>
        <fullName evidence="4">coproporphyrinogen oxidase</fullName>
        <ecNumber evidence="4">1.3.3.3</ecNumber>
    </recommendedName>
</protein>
<dbReference type="PROSITE" id="PS01021">
    <property type="entry name" value="COPROGEN_OXIDASE"/>
    <property type="match status" value="1"/>
</dbReference>
<proteinExistence type="inferred from homology"/>
<evidence type="ECO:0000313" key="9">
    <source>
        <dbReference type="Proteomes" id="UP000694427"/>
    </source>
</evidence>
<reference evidence="8" key="2">
    <citation type="submission" date="2025-09" db="UniProtKB">
        <authorList>
            <consortium name="Ensembl"/>
        </authorList>
    </citation>
    <scope>IDENTIFICATION</scope>
</reference>
<evidence type="ECO:0000256" key="3">
    <source>
        <dbReference type="ARBA" id="ARBA00011738"/>
    </source>
</evidence>
<evidence type="ECO:0000256" key="6">
    <source>
        <dbReference type="ARBA" id="ARBA00023244"/>
    </source>
</evidence>
<evidence type="ECO:0000256" key="7">
    <source>
        <dbReference type="SAM" id="Phobius"/>
    </source>
</evidence>
<keyword evidence="7" id="KW-0472">Membrane</keyword>
<dbReference type="SUPFAM" id="SSF102886">
    <property type="entry name" value="Coproporphyrinogen III oxidase"/>
    <property type="match status" value="1"/>
</dbReference>
<accession>A0A8C1PFQ4</accession>